<dbReference type="PIRSF" id="PIRSF032620">
    <property type="entry name" value="UCP032620"/>
    <property type="match status" value="1"/>
</dbReference>
<keyword evidence="3" id="KW-1185">Reference proteome</keyword>
<evidence type="ECO:0000313" key="2">
    <source>
        <dbReference type="EMBL" id="TXL65049.1"/>
    </source>
</evidence>
<dbReference type="AlphaFoldDB" id="A0A5C8NV27"/>
<protein>
    <submittedName>
        <fullName evidence="2">DNA-binding protein</fullName>
    </submittedName>
</protein>
<dbReference type="InterPro" id="IPR019302">
    <property type="entry name" value="CAP12/PCTIR_TIR_dom"/>
</dbReference>
<dbReference type="Proteomes" id="UP000321574">
    <property type="component" value="Unassembled WGS sequence"/>
</dbReference>
<keyword evidence="2" id="KW-0238">DNA-binding</keyword>
<gene>
    <name evidence="2" type="ORF">FHP05_07890</name>
</gene>
<dbReference type="InterPro" id="IPR014571">
    <property type="entry name" value="UCP032620"/>
</dbReference>
<comment type="caution">
    <text evidence="2">The sequence shown here is derived from an EMBL/GenBank/DDBJ whole genome shotgun (WGS) entry which is preliminary data.</text>
</comment>
<reference evidence="2 3" key="1">
    <citation type="submission" date="2019-06" db="EMBL/GenBank/DDBJ databases">
        <title>Cerasibacillus sp. nov., isolated from maize field.</title>
        <authorList>
            <person name="Lin S.-Y."/>
            <person name="Tsai C.-F."/>
            <person name="Young C.-C."/>
        </authorList>
    </citation>
    <scope>NUCLEOTIDE SEQUENCE [LARGE SCALE GENOMIC DNA]</scope>
    <source>
        <strain evidence="2 3">CC-CFT480</strain>
    </source>
</reference>
<evidence type="ECO:0000259" key="1">
    <source>
        <dbReference type="Pfam" id="PF10137"/>
    </source>
</evidence>
<dbReference type="GO" id="GO:0003677">
    <property type="term" value="F:DNA binding"/>
    <property type="evidence" value="ECO:0007669"/>
    <property type="project" value="UniProtKB-KW"/>
</dbReference>
<organism evidence="2 3">
    <name type="scientific">Cerasibacillus terrae</name>
    <dbReference type="NCBI Taxonomy" id="2498845"/>
    <lineage>
        <taxon>Bacteria</taxon>
        <taxon>Bacillati</taxon>
        <taxon>Bacillota</taxon>
        <taxon>Bacilli</taxon>
        <taxon>Bacillales</taxon>
        <taxon>Bacillaceae</taxon>
        <taxon>Cerasibacillus</taxon>
    </lineage>
</organism>
<dbReference type="GO" id="GO:0050135">
    <property type="term" value="F:NADP+ nucleosidase activity"/>
    <property type="evidence" value="ECO:0007669"/>
    <property type="project" value="InterPro"/>
</dbReference>
<accession>A0A5C8NV27</accession>
<name>A0A5C8NV27_9BACI</name>
<dbReference type="OrthoDB" id="5497289at2"/>
<sequence>MYYQVLIETINDKTKEPKEIYELDIPSKNSVLNETVLPYLLNKEFQFNGYFLDPKNIQRIIIKTTDKSARELSQYENDHMEPGLIMYVSPEDIIGYDNYTNDVTKEFFSEGKEKIDEGEIDISLPKDVSKVDKTKVFIVHGHDNLAKTEVARFIERLGFQPIILHEQASSGMTIIEKIESYSNVGFGIVLYTPCDVGSNKDGDKLLPRARQNVVFEHGFLMGKVGRNNVCALVKEDVETPNDISGVVYIPFDLHGAWHLAIAKELRNSGYKVDMNLVL</sequence>
<dbReference type="EMBL" id="VDUW01000004">
    <property type="protein sequence ID" value="TXL65049.1"/>
    <property type="molecule type" value="Genomic_DNA"/>
</dbReference>
<feature type="domain" description="CD-NTase-associated protein 12/Pycsar effector protein TIR" evidence="1">
    <location>
        <begin position="135"/>
        <end position="252"/>
    </location>
</feature>
<dbReference type="RefSeq" id="WP_147666836.1">
    <property type="nucleotide sequence ID" value="NZ_VDUW01000004.1"/>
</dbReference>
<evidence type="ECO:0000313" key="3">
    <source>
        <dbReference type="Proteomes" id="UP000321574"/>
    </source>
</evidence>
<dbReference type="Pfam" id="PF10137">
    <property type="entry name" value="CAP12-PCTIR_TIR"/>
    <property type="match status" value="1"/>
</dbReference>
<proteinExistence type="predicted"/>